<dbReference type="InterPro" id="IPR051699">
    <property type="entry name" value="Rpn/YhgA-like_nuclease"/>
</dbReference>
<dbReference type="GO" id="GO:0006310">
    <property type="term" value="P:DNA recombination"/>
    <property type="evidence" value="ECO:0007669"/>
    <property type="project" value="TreeGrafter"/>
</dbReference>
<dbReference type="HOGENOM" id="CLU_059548_1_0_6"/>
<gene>
    <name evidence="3" type="ORF">OOA_12850</name>
</gene>
<keyword evidence="4" id="KW-1185">Reference proteome</keyword>
<name>K8WVT3_9GAMM</name>
<evidence type="ECO:0000256" key="1">
    <source>
        <dbReference type="ARBA" id="ARBA00009787"/>
    </source>
</evidence>
<dbReference type="InterPro" id="IPR010106">
    <property type="entry name" value="RpnA"/>
</dbReference>
<dbReference type="EMBL" id="AKKL01000034">
    <property type="protein sequence ID" value="EKT60305.1"/>
    <property type="molecule type" value="Genomic_DNA"/>
</dbReference>
<dbReference type="Pfam" id="PF04754">
    <property type="entry name" value="Transposase_31"/>
    <property type="match status" value="1"/>
</dbReference>
<evidence type="ECO:0000313" key="4">
    <source>
        <dbReference type="Proteomes" id="UP000009336"/>
    </source>
</evidence>
<dbReference type="PANTHER" id="PTHR34611:SF2">
    <property type="entry name" value="INACTIVE RECOMBINATION-PROMOTING NUCLEASE-LIKE PROTEIN RPNE-RELATED"/>
    <property type="match status" value="1"/>
</dbReference>
<accession>K8WVT3</accession>
<protein>
    <submittedName>
        <fullName evidence="3">Transposase</fullName>
    </submittedName>
</protein>
<comment type="caution">
    <text evidence="3">The sequence shown here is derived from an EMBL/GenBank/DDBJ whole genome shotgun (WGS) entry which is preliminary data.</text>
</comment>
<reference evidence="3 4" key="1">
    <citation type="journal article" date="2012" name="BMC Genomics">
        <title>Comparative genomics of bacteria in the genus Providencia isolated from wild Drosophila melanogaster.</title>
        <authorList>
            <person name="Galac M.R."/>
            <person name="Lazzaro B.P."/>
        </authorList>
    </citation>
    <scope>NUCLEOTIDE SEQUENCE [LARGE SCALE GENOMIC DNA]</scope>
    <source>
        <strain evidence="3 4">DSM 19968</strain>
    </source>
</reference>
<dbReference type="eggNOG" id="COG5464">
    <property type="taxonomic scope" value="Bacteria"/>
</dbReference>
<dbReference type="GO" id="GO:1990238">
    <property type="term" value="F:double-stranded DNA endonuclease activity"/>
    <property type="evidence" value="ECO:0007669"/>
    <property type="project" value="TreeGrafter"/>
</dbReference>
<dbReference type="RefSeq" id="WP_008912564.1">
    <property type="nucleotide sequence ID" value="NZ_KB233223.1"/>
</dbReference>
<dbReference type="PANTHER" id="PTHR34611">
    <property type="match status" value="1"/>
</dbReference>
<dbReference type="InterPro" id="IPR006842">
    <property type="entry name" value="Transposase_31"/>
</dbReference>
<dbReference type="OrthoDB" id="6532193at2"/>
<evidence type="ECO:0000259" key="2">
    <source>
        <dbReference type="Pfam" id="PF04754"/>
    </source>
</evidence>
<proteinExistence type="inferred from homology"/>
<dbReference type="Proteomes" id="UP000009336">
    <property type="component" value="Unassembled WGS sequence"/>
</dbReference>
<dbReference type="AlphaFoldDB" id="K8WVT3"/>
<dbReference type="NCBIfam" id="TIGR01784">
    <property type="entry name" value="T_den_put_tspse"/>
    <property type="match status" value="1"/>
</dbReference>
<comment type="similarity">
    <text evidence="1">Belongs to the Rpn/YhgA-like nuclease family.</text>
</comment>
<dbReference type="STRING" id="1141662.OOA_12850"/>
<sequence>MADKQTTTPHDSAFKRFLAQIDHARDFFDIYLPENIKSLCDFNTLALTSSSFIDKKLRTRLSDVLYSVQTELGDGYLYLLIEHQSTPDKLMSWRLMHYAFLAMNQHLQQGHKTLPLVVPILFYHGRASPYPYLKTWTHCFPWPKLADELYFKPFPLVDITVIDDNELVNHRKIAVMELALKHKSLREGYKKVTSLLAQALNRHYNNSDDVATILNYLFVVLDSPNHYEQIILLLSEQIESNKEAVVNIAQRLQDKGIQEGKRETAQQLLTMQIDVEIILKATGLTHQELLLLAQENAKYTQS</sequence>
<organism evidence="3 4">
    <name type="scientific">Providencia burhodogranariea DSM 19968</name>
    <dbReference type="NCBI Taxonomy" id="1141662"/>
    <lineage>
        <taxon>Bacteria</taxon>
        <taxon>Pseudomonadati</taxon>
        <taxon>Pseudomonadota</taxon>
        <taxon>Gammaproteobacteria</taxon>
        <taxon>Enterobacterales</taxon>
        <taxon>Morganellaceae</taxon>
        <taxon>Providencia</taxon>
    </lineage>
</organism>
<evidence type="ECO:0000313" key="3">
    <source>
        <dbReference type="EMBL" id="EKT60305.1"/>
    </source>
</evidence>
<dbReference type="PATRIC" id="fig|1141662.3.peg.2612"/>
<feature type="domain" description="Transposase (putative) YhgA-like" evidence="2">
    <location>
        <begin position="8"/>
        <end position="208"/>
    </location>
</feature>